<sequence length="127" mass="14366">MLIVRVSAATKSSRRVSHASISWILDDGTNSAGAYLTDKDTKKSFRSAAHEESCIGFMFHGTSRQRIDRRKDWIQREKDELADLLKTESRANNGKLAVPTKVDLIDKRLGHSPRNFTGAQKMFLNFL</sequence>
<dbReference type="AlphaFoldDB" id="A0A7N0U5Q4"/>
<proteinExistence type="predicted"/>
<keyword evidence="2" id="KW-1185">Reference proteome</keyword>
<dbReference type="EnsemblPlants" id="Kaladp0055s0046.1.v1.1">
    <property type="protein sequence ID" value="Kaladp0055s0046.1.v1.1.CDS.1"/>
    <property type="gene ID" value="Kaladp0055s0046.v1.1"/>
</dbReference>
<dbReference type="Gramene" id="Kaladp0055s0046.1.v1.1">
    <property type="protein sequence ID" value="Kaladp0055s0046.1.v1.1.CDS.1"/>
    <property type="gene ID" value="Kaladp0055s0046.v1.1"/>
</dbReference>
<organism evidence="1 2">
    <name type="scientific">Kalanchoe fedtschenkoi</name>
    <name type="common">Lavender scallops</name>
    <name type="synonym">South American air plant</name>
    <dbReference type="NCBI Taxonomy" id="63787"/>
    <lineage>
        <taxon>Eukaryota</taxon>
        <taxon>Viridiplantae</taxon>
        <taxon>Streptophyta</taxon>
        <taxon>Embryophyta</taxon>
        <taxon>Tracheophyta</taxon>
        <taxon>Spermatophyta</taxon>
        <taxon>Magnoliopsida</taxon>
        <taxon>eudicotyledons</taxon>
        <taxon>Gunneridae</taxon>
        <taxon>Pentapetalae</taxon>
        <taxon>Saxifragales</taxon>
        <taxon>Crassulaceae</taxon>
        <taxon>Kalanchoe</taxon>
    </lineage>
</organism>
<name>A0A7N0U5Q4_KALFE</name>
<dbReference type="Proteomes" id="UP000594263">
    <property type="component" value="Unplaced"/>
</dbReference>
<reference evidence="1" key="1">
    <citation type="submission" date="2021-01" db="UniProtKB">
        <authorList>
            <consortium name="EnsemblPlants"/>
        </authorList>
    </citation>
    <scope>IDENTIFICATION</scope>
</reference>
<accession>A0A7N0U5Q4</accession>
<evidence type="ECO:0000313" key="1">
    <source>
        <dbReference type="EnsemblPlants" id="Kaladp0055s0046.1.v1.1.CDS.1"/>
    </source>
</evidence>
<protein>
    <submittedName>
        <fullName evidence="1">Uncharacterized protein</fullName>
    </submittedName>
</protein>
<evidence type="ECO:0000313" key="2">
    <source>
        <dbReference type="Proteomes" id="UP000594263"/>
    </source>
</evidence>